<evidence type="ECO:0000256" key="1">
    <source>
        <dbReference type="SAM" id="MobiDB-lite"/>
    </source>
</evidence>
<dbReference type="EMBL" id="CAJNNV010002586">
    <property type="protein sequence ID" value="CAE8587447.1"/>
    <property type="molecule type" value="Genomic_DNA"/>
</dbReference>
<proteinExistence type="predicted"/>
<feature type="non-terminal residue" evidence="2">
    <location>
        <position position="64"/>
    </location>
</feature>
<feature type="region of interest" description="Disordered" evidence="1">
    <location>
        <begin position="1"/>
        <end position="31"/>
    </location>
</feature>
<organism evidence="2 3">
    <name type="scientific">Polarella glacialis</name>
    <name type="common">Dinoflagellate</name>
    <dbReference type="NCBI Taxonomy" id="89957"/>
    <lineage>
        <taxon>Eukaryota</taxon>
        <taxon>Sar</taxon>
        <taxon>Alveolata</taxon>
        <taxon>Dinophyceae</taxon>
        <taxon>Suessiales</taxon>
        <taxon>Suessiaceae</taxon>
        <taxon>Polarella</taxon>
    </lineage>
</organism>
<dbReference type="AlphaFoldDB" id="A0A813DMU2"/>
<evidence type="ECO:0000313" key="3">
    <source>
        <dbReference type="Proteomes" id="UP000654075"/>
    </source>
</evidence>
<reference evidence="2" key="1">
    <citation type="submission" date="2021-02" db="EMBL/GenBank/DDBJ databases">
        <authorList>
            <person name="Dougan E. K."/>
            <person name="Rhodes N."/>
            <person name="Thang M."/>
            <person name="Chan C."/>
        </authorList>
    </citation>
    <scope>NUCLEOTIDE SEQUENCE</scope>
</reference>
<comment type="caution">
    <text evidence="2">The sequence shown here is derived from an EMBL/GenBank/DDBJ whole genome shotgun (WGS) entry which is preliminary data.</text>
</comment>
<feature type="non-terminal residue" evidence="2">
    <location>
        <position position="1"/>
    </location>
</feature>
<evidence type="ECO:0000313" key="2">
    <source>
        <dbReference type="EMBL" id="CAE8587447.1"/>
    </source>
</evidence>
<name>A0A813DMU2_POLGL</name>
<accession>A0A813DMU2</accession>
<protein>
    <submittedName>
        <fullName evidence="2">Uncharacterized protein</fullName>
    </submittedName>
</protein>
<dbReference type="Proteomes" id="UP000654075">
    <property type="component" value="Unassembled WGS sequence"/>
</dbReference>
<gene>
    <name evidence="2" type="ORF">PGLA1383_LOCUS6285</name>
</gene>
<sequence>AQWHGPSHAPLRGVQEGGRARRRRRRELPMRGEAALARSALARSCPPRVLLAGADLRAVPQSCQ</sequence>
<keyword evidence="3" id="KW-1185">Reference proteome</keyword>